<feature type="domain" description="Putative Flp pilus-assembly TadG-like N-terminal" evidence="2">
    <location>
        <begin position="14"/>
        <end position="62"/>
    </location>
</feature>
<keyword evidence="5" id="KW-1185">Reference proteome</keyword>
<keyword evidence="1" id="KW-1133">Transmembrane helix</keyword>
<feature type="transmembrane region" description="Helical" evidence="1">
    <location>
        <begin position="16"/>
        <end position="36"/>
    </location>
</feature>
<gene>
    <name evidence="4" type="ORF">CDO52_21495</name>
</gene>
<evidence type="ECO:0000259" key="3">
    <source>
        <dbReference type="Pfam" id="PF26571"/>
    </source>
</evidence>
<dbReference type="InterPro" id="IPR028087">
    <property type="entry name" value="Tad_N"/>
</dbReference>
<keyword evidence="1" id="KW-0812">Transmembrane</keyword>
<accession>A0A223SA79</accession>
<evidence type="ECO:0000313" key="4">
    <source>
        <dbReference type="EMBL" id="ASU85027.1"/>
    </source>
</evidence>
<dbReference type="KEGG" id="ngv:CDO52_21495"/>
<organism evidence="4 5">
    <name type="scientific">Nocardiopsis gilva YIM 90087</name>
    <dbReference type="NCBI Taxonomy" id="1235441"/>
    <lineage>
        <taxon>Bacteria</taxon>
        <taxon>Bacillati</taxon>
        <taxon>Actinomycetota</taxon>
        <taxon>Actinomycetes</taxon>
        <taxon>Streptosporangiales</taxon>
        <taxon>Nocardiopsidaceae</taxon>
        <taxon>Nocardiopsis</taxon>
    </lineage>
</organism>
<proteinExistence type="predicted"/>
<dbReference type="Pfam" id="PF13400">
    <property type="entry name" value="Tad"/>
    <property type="match status" value="1"/>
</dbReference>
<reference evidence="4 5" key="1">
    <citation type="submission" date="2017-08" db="EMBL/GenBank/DDBJ databases">
        <title>The complete genome sequence of Nocardiopsis gilva YIM 90087.</title>
        <authorList>
            <person name="Yin M."/>
            <person name="Tang S."/>
        </authorList>
    </citation>
    <scope>NUCLEOTIDE SEQUENCE [LARGE SCALE GENOMIC DNA]</scope>
    <source>
        <strain evidence="4 5">YIM 90087</strain>
    </source>
</reference>
<feature type="domain" description="ARB-07466-like C-terminal" evidence="3">
    <location>
        <begin position="241"/>
        <end position="356"/>
    </location>
</feature>
<sequence>MILRSPRRPTGEEGQATLFLLLGLSFSILAIMLLFVRLGNANDLRSQAQTAADASALAAVADTQDRMAKELAAGNIVHFSSWNKETSEAAADKYARQNKAVVTDIRASDNMYGWTGNHVRVTVRGAQCQRELEEDRSRHWNDTICQGDEEEKEIDTFSGEAAAIARIDSPTNCSMAPGTWDKGRVQCDGKVIRSEADARSVINVQLVDQEGRWLYQGFSMVSLGDHPDAGGPMGPCDEPGAGTVTPLTCASYKALRAQFPEYKVSGSGCYRANGGIKGGGEHPKGRACDMMVNNTGSVANGSQLALGDATAAWAQENAEELGVMYIIWKQQIWSPTRASEGWRSMDDRGSPTQNHWDHVHISFVG</sequence>
<evidence type="ECO:0000256" key="1">
    <source>
        <dbReference type="SAM" id="Phobius"/>
    </source>
</evidence>
<dbReference type="AlphaFoldDB" id="A0A223SA79"/>
<dbReference type="InterPro" id="IPR058593">
    <property type="entry name" value="ARB_07466-like_C"/>
</dbReference>
<evidence type="ECO:0000313" key="5">
    <source>
        <dbReference type="Proteomes" id="UP000215005"/>
    </source>
</evidence>
<name>A0A223SA79_9ACTN</name>
<protein>
    <submittedName>
        <fullName evidence="4">Uncharacterized protein</fullName>
    </submittedName>
</protein>
<dbReference type="EMBL" id="CP022753">
    <property type="protein sequence ID" value="ASU85027.1"/>
    <property type="molecule type" value="Genomic_DNA"/>
</dbReference>
<evidence type="ECO:0000259" key="2">
    <source>
        <dbReference type="Pfam" id="PF13400"/>
    </source>
</evidence>
<dbReference type="RefSeq" id="WP_083919944.1">
    <property type="nucleotide sequence ID" value="NZ_ANBG01000267.1"/>
</dbReference>
<dbReference type="Pfam" id="PF26571">
    <property type="entry name" value="VldE"/>
    <property type="match status" value="1"/>
</dbReference>
<keyword evidence="1" id="KW-0472">Membrane</keyword>
<dbReference type="Proteomes" id="UP000215005">
    <property type="component" value="Chromosome"/>
</dbReference>